<dbReference type="RefSeq" id="WP_165158878.1">
    <property type="nucleotide sequence ID" value="NZ_AP025334.1"/>
</dbReference>
<evidence type="ECO:0000313" key="2">
    <source>
        <dbReference type="Proteomes" id="UP001320460"/>
    </source>
</evidence>
<reference evidence="1 2" key="1">
    <citation type="submission" date="2021-12" db="EMBL/GenBank/DDBJ databases">
        <title>Complete genome sequence of Phytobacter diazotrophicus TA9734.</title>
        <authorList>
            <person name="Kubota H."/>
            <person name="Nakayama Y."/>
            <person name="Ariyoshi T."/>
        </authorList>
    </citation>
    <scope>NUCLEOTIDE SEQUENCE [LARGE SCALE GENOMIC DNA]</scope>
    <source>
        <strain evidence="1 2">TA9734</strain>
    </source>
</reference>
<sequence>MIYAYYIRDNDYFYYGSPYPDAREATQEEIAAHYAEIEEQVEVEKQNEVN</sequence>
<gene>
    <name evidence="1" type="ORF">PDTA9734_34790</name>
</gene>
<evidence type="ECO:0000313" key="1">
    <source>
        <dbReference type="EMBL" id="BDD51992.1"/>
    </source>
</evidence>
<accession>A0ABM7VXZ6</accession>
<dbReference type="Proteomes" id="UP001320460">
    <property type="component" value="Chromosome"/>
</dbReference>
<protein>
    <submittedName>
        <fullName evidence="1">Uncharacterized protein</fullName>
    </submittedName>
</protein>
<keyword evidence="2" id="KW-1185">Reference proteome</keyword>
<name>A0ABM7VXZ6_9ENTR</name>
<proteinExistence type="predicted"/>
<organism evidence="1 2">
    <name type="scientific">Phytobacter diazotrophicus</name>
    <dbReference type="NCBI Taxonomy" id="395631"/>
    <lineage>
        <taxon>Bacteria</taxon>
        <taxon>Pseudomonadati</taxon>
        <taxon>Pseudomonadota</taxon>
        <taxon>Gammaproteobacteria</taxon>
        <taxon>Enterobacterales</taxon>
        <taxon>Enterobacteriaceae</taxon>
        <taxon>Phytobacter</taxon>
    </lineage>
</organism>
<dbReference type="EMBL" id="AP025334">
    <property type="protein sequence ID" value="BDD51992.1"/>
    <property type="molecule type" value="Genomic_DNA"/>
</dbReference>